<evidence type="ECO:0000256" key="2">
    <source>
        <dbReference type="ARBA" id="ARBA00022908"/>
    </source>
</evidence>
<dbReference type="GO" id="GO:0003677">
    <property type="term" value="F:DNA binding"/>
    <property type="evidence" value="ECO:0007669"/>
    <property type="project" value="UniProtKB-KW"/>
</dbReference>
<dbReference type="Pfam" id="PF00589">
    <property type="entry name" value="Phage_integrase"/>
    <property type="match status" value="1"/>
</dbReference>
<proteinExistence type="inferred from homology"/>
<comment type="similarity">
    <text evidence="1">Belongs to the 'phage' integrase family.</text>
</comment>
<dbReference type="AlphaFoldDB" id="A0A246DVZ2"/>
<accession>A0A246DVZ2</accession>
<dbReference type="Gene3D" id="1.10.443.10">
    <property type="entry name" value="Intergrase catalytic core"/>
    <property type="match status" value="1"/>
</dbReference>
<organism evidence="6 7">
    <name type="scientific">Rhizobium esperanzae</name>
    <dbReference type="NCBI Taxonomy" id="1967781"/>
    <lineage>
        <taxon>Bacteria</taxon>
        <taxon>Pseudomonadati</taxon>
        <taxon>Pseudomonadota</taxon>
        <taxon>Alphaproteobacteria</taxon>
        <taxon>Hyphomicrobiales</taxon>
        <taxon>Rhizobiaceae</taxon>
        <taxon>Rhizobium/Agrobacterium group</taxon>
        <taxon>Rhizobium</taxon>
    </lineage>
</organism>
<reference evidence="6 7" key="1">
    <citation type="submission" date="2017-03" db="EMBL/GenBank/DDBJ databases">
        <title>Genome of strain Rhizobium sp. CNPSo 668.</title>
        <authorList>
            <person name="Ribeiro R."/>
        </authorList>
    </citation>
    <scope>NUCLEOTIDE SEQUENCE [LARGE SCALE GENOMIC DNA]</scope>
    <source>
        <strain evidence="6 7">CNPSo 668</strain>
    </source>
</reference>
<evidence type="ECO:0000256" key="4">
    <source>
        <dbReference type="ARBA" id="ARBA00023172"/>
    </source>
</evidence>
<dbReference type="GO" id="GO:0015074">
    <property type="term" value="P:DNA integration"/>
    <property type="evidence" value="ECO:0007669"/>
    <property type="project" value="UniProtKB-KW"/>
</dbReference>
<dbReference type="PANTHER" id="PTHR30349:SF64">
    <property type="entry name" value="PROPHAGE INTEGRASE INTD-RELATED"/>
    <property type="match status" value="1"/>
</dbReference>
<protein>
    <recommendedName>
        <fullName evidence="5">Tyr recombinase domain-containing protein</fullName>
    </recommendedName>
</protein>
<evidence type="ECO:0000256" key="1">
    <source>
        <dbReference type="ARBA" id="ARBA00008857"/>
    </source>
</evidence>
<dbReference type="EMBL" id="MXPU01000007">
    <property type="protein sequence ID" value="OWO94512.1"/>
    <property type="molecule type" value="Genomic_DNA"/>
</dbReference>
<evidence type="ECO:0000259" key="5">
    <source>
        <dbReference type="PROSITE" id="PS51898"/>
    </source>
</evidence>
<sequence length="442" mass="48341">MRRLVRFAATRNAVLLALMPGGAQHIKKGEKVMASVRRQVSSTGTTYFQAVWSLTGRDGTTKRQTKSFTRQAEAKAYAAKMEAECEKRGIGDAEKQTFTAFTERLLAYWQARGELAETSLIGYRRNLGLLCREIGHIQIGKLSPLHIDEALAVLKVNGGAGRKLAKEGEPRGTRPLADRTLLHLYRIGSNAMEQARRWKLVASNPFKDVKAPSPGKSKIRIMTEAEAVSVYQAAARADDSGKHPGMTLLVALLMVCGMRRSEILGLAFDAIDLNAETISIFRTVVAGEKGEPILRDDRAKSETSIRTISIPSEFVPMVQKHRTVINEMMLAWGKGYQREPLLLFPTFGGAPLPPGVLTIRLRQLHRQSGVKGVAPTHGFRHGMASAMVAGGIDIKTVSERLGHSTTSFTLQTYVHAVKGRDKAAADQLGKQFSAMIAASDKP</sequence>
<keyword evidence="2" id="KW-0229">DNA integration</keyword>
<gene>
    <name evidence="6" type="ORF">B5E41_12160</name>
</gene>
<evidence type="ECO:0000256" key="3">
    <source>
        <dbReference type="ARBA" id="ARBA00023125"/>
    </source>
</evidence>
<dbReference type="InterPro" id="IPR013762">
    <property type="entry name" value="Integrase-like_cat_sf"/>
</dbReference>
<keyword evidence="3" id="KW-0238">DNA-binding</keyword>
<dbReference type="CDD" id="cd01189">
    <property type="entry name" value="INT_ICEBs1_C_like"/>
    <property type="match status" value="1"/>
</dbReference>
<dbReference type="GO" id="GO:0006310">
    <property type="term" value="P:DNA recombination"/>
    <property type="evidence" value="ECO:0007669"/>
    <property type="project" value="UniProtKB-KW"/>
</dbReference>
<dbReference type="Proteomes" id="UP000197269">
    <property type="component" value="Unassembled WGS sequence"/>
</dbReference>
<name>A0A246DVZ2_9HYPH</name>
<evidence type="ECO:0000313" key="7">
    <source>
        <dbReference type="Proteomes" id="UP000197269"/>
    </source>
</evidence>
<dbReference type="SUPFAM" id="SSF56349">
    <property type="entry name" value="DNA breaking-rejoining enzymes"/>
    <property type="match status" value="1"/>
</dbReference>
<dbReference type="InterPro" id="IPR010998">
    <property type="entry name" value="Integrase_recombinase_N"/>
</dbReference>
<dbReference type="InterPro" id="IPR011010">
    <property type="entry name" value="DNA_brk_join_enz"/>
</dbReference>
<dbReference type="PANTHER" id="PTHR30349">
    <property type="entry name" value="PHAGE INTEGRASE-RELATED"/>
    <property type="match status" value="1"/>
</dbReference>
<dbReference type="PROSITE" id="PS51898">
    <property type="entry name" value="TYR_RECOMBINASE"/>
    <property type="match status" value="1"/>
</dbReference>
<dbReference type="Gene3D" id="1.10.150.130">
    <property type="match status" value="1"/>
</dbReference>
<keyword evidence="4" id="KW-0233">DNA recombination</keyword>
<evidence type="ECO:0000313" key="6">
    <source>
        <dbReference type="EMBL" id="OWO94512.1"/>
    </source>
</evidence>
<comment type="caution">
    <text evidence="6">The sequence shown here is derived from an EMBL/GenBank/DDBJ whole genome shotgun (WGS) entry which is preliminary data.</text>
</comment>
<feature type="domain" description="Tyr recombinase" evidence="5">
    <location>
        <begin position="217"/>
        <end position="426"/>
    </location>
</feature>
<dbReference type="InterPro" id="IPR050090">
    <property type="entry name" value="Tyrosine_recombinase_XerCD"/>
</dbReference>
<dbReference type="InterPro" id="IPR002104">
    <property type="entry name" value="Integrase_catalytic"/>
</dbReference>